<dbReference type="HOGENOM" id="CLU_3285111_0_0_10"/>
<accession>K9E4V1</accession>
<evidence type="ECO:0000313" key="2">
    <source>
        <dbReference type="Proteomes" id="UP000009872"/>
    </source>
</evidence>
<dbReference type="Proteomes" id="UP000009872">
    <property type="component" value="Unassembled WGS sequence"/>
</dbReference>
<proteinExistence type="predicted"/>
<evidence type="ECO:0000313" key="1">
    <source>
        <dbReference type="EMBL" id="EKU90786.1"/>
    </source>
</evidence>
<protein>
    <submittedName>
        <fullName evidence="1">Uncharacterized protein</fullName>
    </submittedName>
</protein>
<dbReference type="AlphaFoldDB" id="K9E4V1"/>
<dbReference type="STRING" id="742727.HMPREF9447_02204"/>
<organism evidence="1 2">
    <name type="scientific">Bacteroides oleiciplenus YIT 12058</name>
    <dbReference type="NCBI Taxonomy" id="742727"/>
    <lineage>
        <taxon>Bacteria</taxon>
        <taxon>Pseudomonadati</taxon>
        <taxon>Bacteroidota</taxon>
        <taxon>Bacteroidia</taxon>
        <taxon>Bacteroidales</taxon>
        <taxon>Bacteroidaceae</taxon>
        <taxon>Bacteroides</taxon>
    </lineage>
</organism>
<dbReference type="EMBL" id="ADLF01000009">
    <property type="protein sequence ID" value="EKU90786.1"/>
    <property type="molecule type" value="Genomic_DNA"/>
</dbReference>
<sequence length="40" mass="4714">MYQFIVGVTLQTYSEDAWNICTGVHFYVVIIKMKGSFEMY</sequence>
<name>K9E4V1_9BACE</name>
<comment type="caution">
    <text evidence="1">The sequence shown here is derived from an EMBL/GenBank/DDBJ whole genome shotgun (WGS) entry which is preliminary data.</text>
</comment>
<gene>
    <name evidence="1" type="ORF">HMPREF9447_02204</name>
</gene>
<keyword evidence="2" id="KW-1185">Reference proteome</keyword>
<reference evidence="1 2" key="1">
    <citation type="submission" date="2012-09" db="EMBL/GenBank/DDBJ databases">
        <title>The Genome Sequence of Bacteroides oleiciplenus YIT 12058.</title>
        <authorList>
            <consortium name="The Broad Institute Genome Sequencing Platform"/>
            <person name="Earl A."/>
            <person name="Ward D."/>
            <person name="Feldgarden M."/>
            <person name="Gevers D."/>
            <person name="Morotomi M."/>
            <person name="Walker B."/>
            <person name="Young S.K."/>
            <person name="Zeng Q."/>
            <person name="Gargeya S."/>
            <person name="Fitzgerald M."/>
            <person name="Haas B."/>
            <person name="Abouelleil A."/>
            <person name="Alvarado L."/>
            <person name="Arachchi H.M."/>
            <person name="Berlin A.M."/>
            <person name="Chapman S.B."/>
            <person name="Goldberg J."/>
            <person name="Griggs A."/>
            <person name="Gujja S."/>
            <person name="Hansen M."/>
            <person name="Howarth C."/>
            <person name="Imamovic A."/>
            <person name="Larimer J."/>
            <person name="McCowen C."/>
            <person name="Montmayeur A."/>
            <person name="Murphy C."/>
            <person name="Neiman D."/>
            <person name="Pearson M."/>
            <person name="Priest M."/>
            <person name="Roberts A."/>
            <person name="Saif S."/>
            <person name="Shea T."/>
            <person name="Sisk P."/>
            <person name="Sykes S."/>
            <person name="Wortman J."/>
            <person name="Nusbaum C."/>
            <person name="Birren B."/>
        </authorList>
    </citation>
    <scope>NUCLEOTIDE SEQUENCE [LARGE SCALE GENOMIC DNA]</scope>
    <source>
        <strain evidence="1 2">YIT 12058</strain>
    </source>
</reference>